<dbReference type="SUPFAM" id="SSF158710">
    <property type="entry name" value="PSPTO4464-like"/>
    <property type="match status" value="1"/>
</dbReference>
<dbReference type="PANTHER" id="PTHR38101">
    <property type="entry name" value="UPF0307 PROTEIN YJGA"/>
    <property type="match status" value="1"/>
</dbReference>
<evidence type="ECO:0000256" key="6">
    <source>
        <dbReference type="SAM" id="MobiDB-lite"/>
    </source>
</evidence>
<dbReference type="Gene3D" id="1.10.60.30">
    <property type="entry name" value="PSPTO4464-like domains"/>
    <property type="match status" value="2"/>
</dbReference>
<keyword evidence="4 5" id="KW-0694">RNA-binding</keyword>
<evidence type="ECO:0000313" key="8">
    <source>
        <dbReference type="Proteomes" id="UP000239539"/>
    </source>
</evidence>
<organism evidence="7 8">
    <name type="scientific">Alteromonas gracilis</name>
    <dbReference type="NCBI Taxonomy" id="1479524"/>
    <lineage>
        <taxon>Bacteria</taxon>
        <taxon>Pseudomonadati</taxon>
        <taxon>Pseudomonadota</taxon>
        <taxon>Gammaproteobacteria</taxon>
        <taxon>Alteromonadales</taxon>
        <taxon>Alteromonadaceae</taxon>
        <taxon>Alteromonas/Salinimonas group</taxon>
        <taxon>Alteromonas</taxon>
    </lineage>
</organism>
<dbReference type="InterPro" id="IPR006839">
    <property type="entry name" value="DarP"/>
</dbReference>
<evidence type="ECO:0000313" key="7">
    <source>
        <dbReference type="EMBL" id="PRO70339.1"/>
    </source>
</evidence>
<feature type="compositionally biased region" description="Acidic residues" evidence="6">
    <location>
        <begin position="12"/>
        <end position="26"/>
    </location>
</feature>
<comment type="subcellular location">
    <subcellularLocation>
        <location evidence="5">Cytoplasm</location>
    </subcellularLocation>
    <text evidence="5">Associates with late stage pre-50S ribosomal subunits.</text>
</comment>
<evidence type="ECO:0000256" key="2">
    <source>
        <dbReference type="ARBA" id="ARBA00022517"/>
    </source>
</evidence>
<evidence type="ECO:0000256" key="4">
    <source>
        <dbReference type="ARBA" id="ARBA00022884"/>
    </source>
</evidence>
<dbReference type="PIRSF" id="PIRSF016183">
    <property type="entry name" value="UCP016183"/>
    <property type="match status" value="1"/>
</dbReference>
<keyword evidence="1 5" id="KW-0963">Cytoplasm</keyword>
<dbReference type="CDD" id="cd16331">
    <property type="entry name" value="YjgA-like"/>
    <property type="match status" value="1"/>
</dbReference>
<comment type="function">
    <text evidence="5">Member of a network of 50S ribosomal subunit biogenesis factors which assembles along the 30S-50S interface, preventing incorrect 23S rRNA structures from forming. Promotes peptidyl transferase center (PTC) maturation.</text>
</comment>
<proteinExistence type="inferred from homology"/>
<protein>
    <recommendedName>
        <fullName evidence="5">Dual-action ribosomal maturation protein DarP</fullName>
    </recommendedName>
    <alternativeName>
        <fullName evidence="5">Large ribosomal subunit assembly factor DarP</fullName>
    </alternativeName>
</protein>
<dbReference type="HAMAP" id="MF_00765">
    <property type="entry name" value="DarP"/>
    <property type="match status" value="1"/>
</dbReference>
<dbReference type="RefSeq" id="WP_105929966.1">
    <property type="nucleotide sequence ID" value="NZ_BTGH01000005.1"/>
</dbReference>
<dbReference type="PANTHER" id="PTHR38101:SF1">
    <property type="entry name" value="UPF0307 PROTEIN YJGA"/>
    <property type="match status" value="1"/>
</dbReference>
<comment type="similarity">
    <text evidence="5">Belongs to the DarP family.</text>
</comment>
<name>A0ABX5CRY6_9ALTE</name>
<evidence type="ECO:0000256" key="3">
    <source>
        <dbReference type="ARBA" id="ARBA00022730"/>
    </source>
</evidence>
<keyword evidence="3 5" id="KW-0699">rRNA-binding</keyword>
<keyword evidence="8" id="KW-1185">Reference proteome</keyword>
<dbReference type="EMBL" id="PVNO01000005">
    <property type="protein sequence ID" value="PRO70339.1"/>
    <property type="molecule type" value="Genomic_DNA"/>
</dbReference>
<keyword evidence="2 5" id="KW-0690">Ribosome biogenesis</keyword>
<comment type="caution">
    <text evidence="7">The sequence shown here is derived from an EMBL/GenBank/DDBJ whole genome shotgun (WGS) entry which is preliminary data.</text>
</comment>
<sequence>MSDQKYNSPEDPYFEDAQADEFEEEELVSKTELKRQAKELHKLGETLVNLTDAHIATIPMDEELADAVAIARRVNKKKDGYRRQLQFIGKTLRNRDTTAIEEALAKLTHQHQAANAAFHALEKARESIIEQGDPAIQKLIEQYPELDRQKLRQFHRQIKKEREKNAPPKAFRELFQYLKDVMHDDQ</sequence>
<reference evidence="8" key="1">
    <citation type="journal article" date="2020" name="Int. J. Syst. Evol. Microbiol.">
        <title>Alteromonas alba sp. nov., a marine bacterium isolated from the seawater of the West Pacific Ocean.</title>
        <authorList>
            <person name="Sun C."/>
            <person name="Wu Y.-H."/>
            <person name="Xamxidin M."/>
            <person name="Cheng H."/>
            <person name="Xu X.-W."/>
        </authorList>
    </citation>
    <scope>NUCLEOTIDE SEQUENCE [LARGE SCALE GENOMIC DNA]</scope>
    <source>
        <strain evidence="8">9a2</strain>
    </source>
</reference>
<accession>A0ABX5CRY6</accession>
<gene>
    <name evidence="5" type="primary">darP</name>
    <name evidence="7" type="ORF">C6Y39_03655</name>
</gene>
<evidence type="ECO:0000256" key="1">
    <source>
        <dbReference type="ARBA" id="ARBA00022490"/>
    </source>
</evidence>
<dbReference type="NCBIfam" id="NF003593">
    <property type="entry name" value="PRK05255.1-1"/>
    <property type="match status" value="1"/>
</dbReference>
<dbReference type="Pfam" id="PF04751">
    <property type="entry name" value="DarP"/>
    <property type="match status" value="1"/>
</dbReference>
<evidence type="ECO:0000256" key="5">
    <source>
        <dbReference type="HAMAP-Rule" id="MF_00765"/>
    </source>
</evidence>
<dbReference type="Proteomes" id="UP000239539">
    <property type="component" value="Unassembled WGS sequence"/>
</dbReference>
<dbReference type="InterPro" id="IPR023153">
    <property type="entry name" value="DarP_sf"/>
</dbReference>
<feature type="region of interest" description="Disordered" evidence="6">
    <location>
        <begin position="1"/>
        <end position="30"/>
    </location>
</feature>